<dbReference type="AlphaFoldDB" id="A0A1D2AIU6"/>
<dbReference type="EMBL" id="GETE01000430">
    <property type="protein sequence ID" value="JAT79117.1"/>
    <property type="molecule type" value="Transcribed_RNA"/>
</dbReference>
<accession>A0A1D2AIU6</accession>
<sequence length="66" mass="7039">QASSRSRRDYKSRMKKEGMMGIAIVGGAALAVSGLVGLGIALAKGNIGRLNSHTWKNSQHSAWLLM</sequence>
<feature type="transmembrane region" description="Helical" evidence="1">
    <location>
        <begin position="21"/>
        <end position="43"/>
    </location>
</feature>
<evidence type="ECO:0000256" key="1">
    <source>
        <dbReference type="SAM" id="Phobius"/>
    </source>
</evidence>
<keyword evidence="1" id="KW-0812">Transmembrane</keyword>
<name>A0A1D2AIU6_ORNBR</name>
<dbReference type="InterPro" id="IPR011990">
    <property type="entry name" value="TPR-like_helical_dom_sf"/>
</dbReference>
<organism evidence="2">
    <name type="scientific">Ornithodoros brasiliensis</name>
    <name type="common">Mouro tick</name>
    <dbReference type="NCBI Taxonomy" id="888526"/>
    <lineage>
        <taxon>Eukaryota</taxon>
        <taxon>Metazoa</taxon>
        <taxon>Ecdysozoa</taxon>
        <taxon>Arthropoda</taxon>
        <taxon>Chelicerata</taxon>
        <taxon>Arachnida</taxon>
        <taxon>Acari</taxon>
        <taxon>Parasitiformes</taxon>
        <taxon>Ixodida</taxon>
        <taxon>Ixodoidea</taxon>
        <taxon>Argasidae</taxon>
        <taxon>Ornithodorinae</taxon>
        <taxon>Ornithodoros</taxon>
    </lineage>
</organism>
<reference evidence="2" key="1">
    <citation type="submission" date="2016-07" db="EMBL/GenBank/DDBJ databases">
        <title>Salivary Glands transcriptome analysis on engorged females of Ornithodoros brasiliensis (Acari:Argasidae).</title>
        <authorList>
            <person name="Simons S.M."/>
            <person name="Carvalho E."/>
            <person name="Junqueira-de-Azevedo I."/>
            <person name="Ho P.L."/>
            <person name="Giovanni D."/>
            <person name="Mendonca R."/>
            <person name="Onofrio V."/>
            <person name="Landulfo G."/>
            <person name="Ramirez D."/>
            <person name="Barros-Battesti D."/>
        </authorList>
    </citation>
    <scope>NUCLEOTIDE SEQUENCE</scope>
    <source>
        <strain evidence="2">Female</strain>
        <tissue evidence="2">Salivary gland</tissue>
    </source>
</reference>
<feature type="non-terminal residue" evidence="2">
    <location>
        <position position="1"/>
    </location>
</feature>
<evidence type="ECO:0000313" key="2">
    <source>
        <dbReference type="EMBL" id="JAT79117.1"/>
    </source>
</evidence>
<keyword evidence="1" id="KW-1133">Transmembrane helix</keyword>
<protein>
    <submittedName>
        <fullName evidence="2">Uncharacterized protein</fullName>
    </submittedName>
</protein>
<keyword evidence="1" id="KW-0472">Membrane</keyword>
<proteinExistence type="predicted"/>
<dbReference type="SUPFAM" id="SSF48452">
    <property type="entry name" value="TPR-like"/>
    <property type="match status" value="1"/>
</dbReference>